<dbReference type="GO" id="GO:0003677">
    <property type="term" value="F:DNA binding"/>
    <property type="evidence" value="ECO:0007669"/>
    <property type="project" value="UniProtKB-KW"/>
</dbReference>
<protein>
    <submittedName>
        <fullName evidence="2">DNA-binding transcriptional regulator, MarR family</fullName>
    </submittedName>
</protein>
<name>A0A1R3WGE7_9RHOB</name>
<dbReference type="InterPro" id="IPR036390">
    <property type="entry name" value="WH_DNA-bd_sf"/>
</dbReference>
<dbReference type="AlphaFoldDB" id="A0A1R3WGE7"/>
<sequence>MNSRFRLSDFLPYRLAVISERISNRLSVDYAASHDLSVAEWRVLVHLQHCGVVSVRDIQHFTNLEKSRVSRAVGRLEKAGLVEKHSSTNDARLIEIILTQTGRDAIKALLTDATQTEARLLKDVPPADMAAFYRVIDHFHSVLDDDPKAKAMPKPPLDSA</sequence>
<dbReference type="Proteomes" id="UP000186997">
    <property type="component" value="Unassembled WGS sequence"/>
</dbReference>
<dbReference type="Pfam" id="PF12802">
    <property type="entry name" value="MarR_2"/>
    <property type="match status" value="1"/>
</dbReference>
<dbReference type="GO" id="GO:0003700">
    <property type="term" value="F:DNA-binding transcription factor activity"/>
    <property type="evidence" value="ECO:0007669"/>
    <property type="project" value="InterPro"/>
</dbReference>
<dbReference type="InterPro" id="IPR036388">
    <property type="entry name" value="WH-like_DNA-bd_sf"/>
</dbReference>
<evidence type="ECO:0000259" key="1">
    <source>
        <dbReference type="PROSITE" id="PS50995"/>
    </source>
</evidence>
<dbReference type="RefSeq" id="WP_076658110.1">
    <property type="nucleotide sequence ID" value="NZ_FTPR01000001.1"/>
</dbReference>
<dbReference type="Gene3D" id="1.10.10.10">
    <property type="entry name" value="Winged helix-like DNA-binding domain superfamily/Winged helix DNA-binding domain"/>
    <property type="match status" value="1"/>
</dbReference>
<dbReference type="InterPro" id="IPR039422">
    <property type="entry name" value="MarR/SlyA-like"/>
</dbReference>
<dbReference type="EMBL" id="FTPR01000001">
    <property type="protein sequence ID" value="SIT76314.1"/>
    <property type="molecule type" value="Genomic_DNA"/>
</dbReference>
<dbReference type="SUPFAM" id="SSF46785">
    <property type="entry name" value="Winged helix' DNA-binding domain"/>
    <property type="match status" value="1"/>
</dbReference>
<reference evidence="3" key="1">
    <citation type="submission" date="2017-01" db="EMBL/GenBank/DDBJ databases">
        <authorList>
            <person name="Varghese N."/>
            <person name="Submissions S."/>
        </authorList>
    </citation>
    <scope>NUCLEOTIDE SEQUENCE [LARGE SCALE GENOMIC DNA]</scope>
    <source>
        <strain evidence="3">DSM 29591</strain>
    </source>
</reference>
<dbReference type="GO" id="GO:0006950">
    <property type="term" value="P:response to stress"/>
    <property type="evidence" value="ECO:0007669"/>
    <property type="project" value="TreeGrafter"/>
</dbReference>
<dbReference type="SMART" id="SM00347">
    <property type="entry name" value="HTH_MARR"/>
    <property type="match status" value="1"/>
</dbReference>
<keyword evidence="3" id="KW-1185">Reference proteome</keyword>
<evidence type="ECO:0000313" key="3">
    <source>
        <dbReference type="Proteomes" id="UP000186997"/>
    </source>
</evidence>
<accession>A0A1R3WGE7</accession>
<organism evidence="2 3">
    <name type="scientific">Yoonia rosea</name>
    <dbReference type="NCBI Taxonomy" id="287098"/>
    <lineage>
        <taxon>Bacteria</taxon>
        <taxon>Pseudomonadati</taxon>
        <taxon>Pseudomonadota</taxon>
        <taxon>Alphaproteobacteria</taxon>
        <taxon>Rhodobacterales</taxon>
        <taxon>Paracoccaceae</taxon>
        <taxon>Yoonia</taxon>
    </lineage>
</organism>
<dbReference type="PROSITE" id="PS50995">
    <property type="entry name" value="HTH_MARR_2"/>
    <property type="match status" value="1"/>
</dbReference>
<dbReference type="PANTHER" id="PTHR33164:SF43">
    <property type="entry name" value="HTH-TYPE TRANSCRIPTIONAL REPRESSOR YETL"/>
    <property type="match status" value="1"/>
</dbReference>
<proteinExistence type="predicted"/>
<feature type="domain" description="HTH marR-type" evidence="1">
    <location>
        <begin position="8"/>
        <end position="141"/>
    </location>
</feature>
<gene>
    <name evidence="2" type="ORF">SAMN05421665_0349</name>
</gene>
<dbReference type="STRING" id="287098.SAMN05421665_0349"/>
<keyword evidence="2" id="KW-0238">DNA-binding</keyword>
<dbReference type="InterPro" id="IPR000835">
    <property type="entry name" value="HTH_MarR-typ"/>
</dbReference>
<dbReference type="PANTHER" id="PTHR33164">
    <property type="entry name" value="TRANSCRIPTIONAL REGULATOR, MARR FAMILY"/>
    <property type="match status" value="1"/>
</dbReference>
<evidence type="ECO:0000313" key="2">
    <source>
        <dbReference type="EMBL" id="SIT76314.1"/>
    </source>
</evidence>